<dbReference type="PANTHER" id="PTHR23221:SF7">
    <property type="entry name" value="PHOSPHATIDYLINOSITOL-GLYCAN-SPECIFIC PHOSPHOLIPASE D"/>
    <property type="match status" value="1"/>
</dbReference>
<keyword evidence="3" id="KW-0378">Hydrolase</keyword>
<keyword evidence="4" id="KW-0325">Glycoprotein</keyword>
<evidence type="ECO:0000256" key="3">
    <source>
        <dbReference type="ARBA" id="ARBA00022801"/>
    </source>
</evidence>
<dbReference type="PANTHER" id="PTHR23221">
    <property type="entry name" value="GLYCOSYLPHOSPHATIDYLINOSITOL PHOSPHOLIPASE D"/>
    <property type="match status" value="1"/>
</dbReference>
<accession>A0A285V3C0</accession>
<dbReference type="AlphaFoldDB" id="A0A285V3C0"/>
<dbReference type="InterPro" id="IPR028994">
    <property type="entry name" value="Integrin_alpha_N"/>
</dbReference>
<organism evidence="5 6">
    <name type="scientific">Rhizobium subbaraonis</name>
    <dbReference type="NCBI Taxonomy" id="908946"/>
    <lineage>
        <taxon>Bacteria</taxon>
        <taxon>Pseudomonadati</taxon>
        <taxon>Pseudomonadota</taxon>
        <taxon>Alphaproteobacteria</taxon>
        <taxon>Hyphomicrobiales</taxon>
        <taxon>Rhizobiaceae</taxon>
        <taxon>Rhizobium/Agrobacterium group</taxon>
        <taxon>Rhizobium</taxon>
    </lineage>
</organism>
<evidence type="ECO:0000256" key="1">
    <source>
        <dbReference type="ARBA" id="ARBA00022729"/>
    </source>
</evidence>
<dbReference type="Gene3D" id="2.130.10.130">
    <property type="entry name" value="Integrin alpha, N-terminal"/>
    <property type="match status" value="4"/>
</dbReference>
<dbReference type="Gene3D" id="2.60.40.10">
    <property type="entry name" value="Immunoglobulins"/>
    <property type="match status" value="1"/>
</dbReference>
<dbReference type="InterPro" id="IPR013517">
    <property type="entry name" value="FG-GAP"/>
</dbReference>
<evidence type="ECO:0000256" key="4">
    <source>
        <dbReference type="ARBA" id="ARBA00023180"/>
    </source>
</evidence>
<evidence type="ECO:0000256" key="2">
    <source>
        <dbReference type="ARBA" id="ARBA00022737"/>
    </source>
</evidence>
<dbReference type="InterPro" id="IPR013519">
    <property type="entry name" value="Int_alpha_beta-p"/>
</dbReference>
<proteinExistence type="predicted"/>
<gene>
    <name evidence="5" type="ORF">SAMN05892877_1264</name>
</gene>
<dbReference type="EMBL" id="OBQD01000026">
    <property type="protein sequence ID" value="SOC47001.1"/>
    <property type="molecule type" value="Genomic_DNA"/>
</dbReference>
<dbReference type="InterPro" id="IPR013783">
    <property type="entry name" value="Ig-like_fold"/>
</dbReference>
<dbReference type="SUPFAM" id="SSF69318">
    <property type="entry name" value="Integrin alpha N-terminal domain"/>
    <property type="match status" value="1"/>
</dbReference>
<reference evidence="5 6" key="1">
    <citation type="submission" date="2017-08" db="EMBL/GenBank/DDBJ databases">
        <authorList>
            <person name="de Groot N.N."/>
        </authorList>
    </citation>
    <scope>NUCLEOTIDE SEQUENCE [LARGE SCALE GENOMIC DNA]</scope>
    <source>
        <strain evidence="5 6">JC85</strain>
    </source>
</reference>
<dbReference type="PROSITE" id="PS51470">
    <property type="entry name" value="FG_GAP"/>
    <property type="match status" value="6"/>
</dbReference>
<dbReference type="Proteomes" id="UP000219167">
    <property type="component" value="Unassembled WGS sequence"/>
</dbReference>
<protein>
    <submittedName>
        <fullName evidence="5">FG-GAP repeat protein</fullName>
    </submittedName>
</protein>
<keyword evidence="2" id="KW-0677">Repeat</keyword>
<dbReference type="SMART" id="SM00191">
    <property type="entry name" value="Int_alpha"/>
    <property type="match status" value="7"/>
</dbReference>
<evidence type="ECO:0000313" key="5">
    <source>
        <dbReference type="EMBL" id="SOC47001.1"/>
    </source>
</evidence>
<sequence length="894" mass="89812">MLTASKESYQASYNAKGQLTLMKAGIEVVLDNTVEVLWFSNSIMDRRDIGTPVVTSVTSDVGELSPGATTDDMRLIIHGQADPFTRIVVKDGTVQIGVTVADADGKWSFDHTNVRLSNGAHSFSATASYGDGLPAETGPSATFTIDTTVQLIDLETLTASQGFIIKGDGIQDRAGRSVSSAGDVNGDGFDDVIVGALGGDDGGSNAGEAYVIFGKSSGFGNTVAGRQIMDLATLTASEGFVIQGSAAEDFAGISVSDAGDINGDGFDDIIVGANQGDLGGSNAGQAYVIFGTASGFGSAVGGRQVLDLAALTASQGFIIQGDAASDSAGETVSSAGDINGDGIDDLIIGATAGDDGGDNAGEAYVVFGTTSALGTNVAGQRVIDLGTLTASQGFVVQGDAAGDITGRSVSSAGDVNGDGFDDLIIGANGAGGGNGAAYVIFGAASGFGSNVAGRQVIDLTNLTADQGFIVKGSEAVVFNGDQAVEQAGFSVSSAGDVNGDGFDDLIVGAPFSGIVEQITDDPRDTYLFVGIGTAYVVFGTASGFGSNVAGRQVIDAGTLTSSQGFVITDGNSRVFTGYSVSSAGDVNGDGFDDLIVGAKGRSYGGAYAGQAFVVFGTDAGFGSTVDGRQVINVRTMTANEGFTIQGDSDFDYAGTSVSSAGDINGDGFDDLMVGAPLGGGDNTGPDYVEGAGEAYVLYGGSFGNNAEAINLTGTSVAEILRGDAANDALSGKGGADIYRSGAGNDRILISDAGFRLIDAGGGDQDKVVSSGTGFTLDARNFSSTELTGIEGFDLTTGNNTLKLAASDVFHFSTTGNGLFTGADSHNSLVVDGNGGDRLELFDTGAANADWVTTEVNRKLDGTAGGDYTFVNLVAIGSSRVLASIAVDHDVTLIL</sequence>
<keyword evidence="1" id="KW-0732">Signal</keyword>
<evidence type="ECO:0000313" key="6">
    <source>
        <dbReference type="Proteomes" id="UP000219167"/>
    </source>
</evidence>
<dbReference type="Pfam" id="PF01839">
    <property type="entry name" value="FG-GAP"/>
    <property type="match status" value="7"/>
</dbReference>
<name>A0A285V3C0_9HYPH</name>
<dbReference type="GO" id="GO:0016787">
    <property type="term" value="F:hydrolase activity"/>
    <property type="evidence" value="ECO:0007669"/>
    <property type="project" value="UniProtKB-KW"/>
</dbReference>
<keyword evidence="6" id="KW-1185">Reference proteome</keyword>